<evidence type="ECO:0000313" key="2">
    <source>
        <dbReference type="Proteomes" id="UP000660861"/>
    </source>
</evidence>
<gene>
    <name evidence="1" type="ORF">H8709_05715</name>
</gene>
<dbReference type="RefSeq" id="WP_262397419.1">
    <property type="nucleotide sequence ID" value="NZ_JACRTC010000003.1"/>
</dbReference>
<dbReference type="InterPro" id="IPR038056">
    <property type="entry name" value="YjbR-like_sf"/>
</dbReference>
<organism evidence="1 2">
    <name type="scientific">Zongyangia hominis</name>
    <dbReference type="NCBI Taxonomy" id="2763677"/>
    <lineage>
        <taxon>Bacteria</taxon>
        <taxon>Bacillati</taxon>
        <taxon>Bacillota</taxon>
        <taxon>Clostridia</taxon>
        <taxon>Eubacteriales</taxon>
        <taxon>Oscillospiraceae</taxon>
        <taxon>Zongyangia</taxon>
    </lineage>
</organism>
<dbReference type="Proteomes" id="UP000660861">
    <property type="component" value="Unassembled WGS sequence"/>
</dbReference>
<protein>
    <submittedName>
        <fullName evidence="1">MmcQ/YjbR family DNA-binding protein</fullName>
    </submittedName>
</protein>
<dbReference type="InterPro" id="IPR058532">
    <property type="entry name" value="YjbR/MT2646/Rv2570-like"/>
</dbReference>
<dbReference type="InterPro" id="IPR007351">
    <property type="entry name" value="YjbR"/>
</dbReference>
<accession>A0A926EC31</accession>
<dbReference type="Gene3D" id="3.90.1150.30">
    <property type="match status" value="1"/>
</dbReference>
<dbReference type="GO" id="GO:0003677">
    <property type="term" value="F:DNA binding"/>
    <property type="evidence" value="ECO:0007669"/>
    <property type="project" value="UniProtKB-KW"/>
</dbReference>
<dbReference type="EMBL" id="JACRTC010000003">
    <property type="protein sequence ID" value="MBC8570323.1"/>
    <property type="molecule type" value="Genomic_DNA"/>
</dbReference>
<evidence type="ECO:0000313" key="1">
    <source>
        <dbReference type="EMBL" id="MBC8570323.1"/>
    </source>
</evidence>
<dbReference type="SUPFAM" id="SSF142906">
    <property type="entry name" value="YjbR-like"/>
    <property type="match status" value="1"/>
</dbReference>
<dbReference type="AlphaFoldDB" id="A0A926EC31"/>
<sequence length="120" mass="14142">MKTKEEAVGFCLTYPDAYEDYPFEGGEWTVMRHKSNKKSFCLIFEREGRIWLNLKCEPMRADFLRRAYLAVIPAYHMNKVHWNSVILDGSVPEEEIESMITHSYELTSPRRPAPRQKATR</sequence>
<reference evidence="1" key="1">
    <citation type="submission" date="2020-08" db="EMBL/GenBank/DDBJ databases">
        <title>Genome public.</title>
        <authorList>
            <person name="Liu C."/>
            <person name="Sun Q."/>
        </authorList>
    </citation>
    <scope>NUCLEOTIDE SEQUENCE</scope>
    <source>
        <strain evidence="1">NSJ-54</strain>
    </source>
</reference>
<dbReference type="PANTHER" id="PTHR35145">
    <property type="entry name" value="CYTOPLASMIC PROTEIN-RELATED"/>
    <property type="match status" value="1"/>
</dbReference>
<dbReference type="Pfam" id="PF04237">
    <property type="entry name" value="YjbR"/>
    <property type="match status" value="1"/>
</dbReference>
<name>A0A926EC31_9FIRM</name>
<dbReference type="PANTHER" id="PTHR35145:SF1">
    <property type="entry name" value="CYTOPLASMIC PROTEIN"/>
    <property type="match status" value="1"/>
</dbReference>
<comment type="caution">
    <text evidence="1">The sequence shown here is derived from an EMBL/GenBank/DDBJ whole genome shotgun (WGS) entry which is preliminary data.</text>
</comment>
<keyword evidence="1" id="KW-0238">DNA-binding</keyword>
<proteinExistence type="predicted"/>
<keyword evidence="2" id="KW-1185">Reference proteome</keyword>